<keyword evidence="2" id="KW-1185">Reference proteome</keyword>
<accession>A0A1E4RZ85</accession>
<dbReference type="OrthoDB" id="441812at2759"/>
<protein>
    <recommendedName>
        <fullName evidence="3">SET domain-containing protein</fullName>
    </recommendedName>
</protein>
<evidence type="ECO:0000313" key="1">
    <source>
        <dbReference type="EMBL" id="ODV72564.1"/>
    </source>
</evidence>
<dbReference type="SUPFAM" id="SSF82199">
    <property type="entry name" value="SET domain"/>
    <property type="match status" value="1"/>
</dbReference>
<dbReference type="AlphaFoldDB" id="A0A1E4RZ85"/>
<dbReference type="RefSeq" id="XP_020069603.1">
    <property type="nucleotide sequence ID" value="XM_020216473.1"/>
</dbReference>
<evidence type="ECO:0000313" key="2">
    <source>
        <dbReference type="Proteomes" id="UP000094389"/>
    </source>
</evidence>
<sequence length="637" mass="73715">MGVTGDFRDQFIKWVVSEGAELSPYITIDQSELGGAGVFFSWRKFREDHGLIDVDGCLEVMRIPKRLSFSLDRFKDELLIQQQIFDQDLGEFGQDPLNQSEIMTKFLETFLTHFNDTVDPYVKGGMNETNILVGQVQMLVILKRVRAKLVEKDAKNKVLQGSPFGELDEYLELLERTDVTAPRTDEFYPQYLSLFKYNVREYRRVIERLRFDSIYETLDSFGVEYQEFLDDEFLRHIELSVVSRLLEIPEALPEEEEKGRYDILNNRKVLNPTTVYTDNDPDATVIEQDDEDGDGKKYGFAVSSTLVPVIDFVNHSNDKMNAFFDVDASNGDILLRLFNEKFTSEDNIPESIELFIRYSDYEDVLKFVTAYGFIPRSVKVQPIFEHAIDREYLNEYFVRSEIDGQKYEHNLGLLLKWIGVQPNVQFVIQYNIDGSIKDVKMNLDENFIVFGFVEGLQYSREAALAIVKHYSEFQKDEYIAELLALEESDANDIIEGYDVIPYSCVYVENEDVNLETLVSNLPDDVINGLMLKFMGWFVEYSTTRISQLDSSLESIPDTSIVHQFAALEKNVLLKFKQEFEACKSEEDKLELVIGADDLDDEWLKHRLRPRNIPSGQRLELLIKHTNIESLNLSDSSE</sequence>
<dbReference type="InterPro" id="IPR046341">
    <property type="entry name" value="SET_dom_sf"/>
</dbReference>
<dbReference type="GeneID" id="30990869"/>
<reference evidence="1 2" key="1">
    <citation type="journal article" date="2016" name="Proc. Natl. Acad. Sci. U.S.A.">
        <title>Comparative genomics of biotechnologically important yeasts.</title>
        <authorList>
            <person name="Riley R."/>
            <person name="Haridas S."/>
            <person name="Wolfe K.H."/>
            <person name="Lopes M.R."/>
            <person name="Hittinger C.T."/>
            <person name="Goeker M."/>
            <person name="Salamov A.A."/>
            <person name="Wisecaver J.H."/>
            <person name="Long T.M."/>
            <person name="Calvey C.H."/>
            <person name="Aerts A.L."/>
            <person name="Barry K.W."/>
            <person name="Choi C."/>
            <person name="Clum A."/>
            <person name="Coughlan A.Y."/>
            <person name="Deshpande S."/>
            <person name="Douglass A.P."/>
            <person name="Hanson S.J."/>
            <person name="Klenk H.-P."/>
            <person name="LaButti K.M."/>
            <person name="Lapidus A."/>
            <person name="Lindquist E.A."/>
            <person name="Lipzen A.M."/>
            <person name="Meier-Kolthoff J.P."/>
            <person name="Ohm R.A."/>
            <person name="Otillar R.P."/>
            <person name="Pangilinan J.L."/>
            <person name="Peng Y."/>
            <person name="Rokas A."/>
            <person name="Rosa C.A."/>
            <person name="Scheuner C."/>
            <person name="Sibirny A.A."/>
            <person name="Slot J.C."/>
            <person name="Stielow J.B."/>
            <person name="Sun H."/>
            <person name="Kurtzman C.P."/>
            <person name="Blackwell M."/>
            <person name="Grigoriev I.V."/>
            <person name="Jeffries T.W."/>
        </authorList>
    </citation>
    <scope>NUCLEOTIDE SEQUENCE [LARGE SCALE GENOMIC DNA]</scope>
    <source>
        <strain evidence="2">ATCC 18201 / CBS 1600 / BCRC 20928 / JCM 3617 / NBRC 0987 / NRRL Y-1542</strain>
    </source>
</reference>
<organism evidence="1 2">
    <name type="scientific">Cyberlindnera jadinii (strain ATCC 18201 / CBS 1600 / BCRC 20928 / JCM 3617 / NBRC 0987 / NRRL Y-1542)</name>
    <name type="common">Torula yeast</name>
    <name type="synonym">Candida utilis</name>
    <dbReference type="NCBI Taxonomy" id="983966"/>
    <lineage>
        <taxon>Eukaryota</taxon>
        <taxon>Fungi</taxon>
        <taxon>Dikarya</taxon>
        <taxon>Ascomycota</taxon>
        <taxon>Saccharomycotina</taxon>
        <taxon>Saccharomycetes</taxon>
        <taxon>Phaffomycetales</taxon>
        <taxon>Phaffomycetaceae</taxon>
        <taxon>Cyberlindnera</taxon>
    </lineage>
</organism>
<dbReference type="EMBL" id="KV453934">
    <property type="protein sequence ID" value="ODV72564.1"/>
    <property type="molecule type" value="Genomic_DNA"/>
</dbReference>
<dbReference type="STRING" id="983966.A0A1E4RZ85"/>
<gene>
    <name evidence="1" type="ORF">CYBJADRAFT_17349</name>
</gene>
<proteinExistence type="predicted"/>
<evidence type="ECO:0008006" key="3">
    <source>
        <dbReference type="Google" id="ProtNLM"/>
    </source>
</evidence>
<dbReference type="Gene3D" id="3.90.1410.10">
    <property type="entry name" value="set domain protein methyltransferase, domain 1"/>
    <property type="match status" value="1"/>
</dbReference>
<dbReference type="OMA" id="DYINGID"/>
<dbReference type="Proteomes" id="UP000094389">
    <property type="component" value="Unassembled WGS sequence"/>
</dbReference>
<name>A0A1E4RZ85_CYBJN</name>